<evidence type="ECO:0000256" key="2">
    <source>
        <dbReference type="ARBA" id="ARBA00022723"/>
    </source>
</evidence>
<feature type="compositionally biased region" description="Low complexity" evidence="9">
    <location>
        <begin position="433"/>
        <end position="442"/>
    </location>
</feature>
<dbReference type="InterPro" id="IPR006565">
    <property type="entry name" value="BTP"/>
</dbReference>
<dbReference type="InterPro" id="IPR011011">
    <property type="entry name" value="Znf_FYVE_PHD"/>
</dbReference>
<evidence type="ECO:0000313" key="12">
    <source>
        <dbReference type="Proteomes" id="UP000789342"/>
    </source>
</evidence>
<organism evidence="11 12">
    <name type="scientific">Acaulospora morrowiae</name>
    <dbReference type="NCBI Taxonomy" id="94023"/>
    <lineage>
        <taxon>Eukaryota</taxon>
        <taxon>Fungi</taxon>
        <taxon>Fungi incertae sedis</taxon>
        <taxon>Mucoromycota</taxon>
        <taxon>Glomeromycotina</taxon>
        <taxon>Glomeromycetes</taxon>
        <taxon>Diversisporales</taxon>
        <taxon>Acaulosporaceae</taxon>
        <taxon>Acaulospora</taxon>
    </lineage>
</organism>
<dbReference type="GO" id="GO:0008270">
    <property type="term" value="F:zinc ion binding"/>
    <property type="evidence" value="ECO:0007669"/>
    <property type="project" value="UniProtKB-KW"/>
</dbReference>
<feature type="region of interest" description="Disordered" evidence="9">
    <location>
        <begin position="312"/>
        <end position="345"/>
    </location>
</feature>
<feature type="domain" description="PHD-type" evidence="10">
    <location>
        <begin position="563"/>
        <end position="616"/>
    </location>
</feature>
<evidence type="ECO:0000256" key="9">
    <source>
        <dbReference type="SAM" id="MobiDB-lite"/>
    </source>
</evidence>
<protein>
    <submittedName>
        <fullName evidence="11">2878_t:CDS:1</fullName>
    </submittedName>
</protein>
<dbReference type="GO" id="GO:0046982">
    <property type="term" value="F:protein heterodimerization activity"/>
    <property type="evidence" value="ECO:0007669"/>
    <property type="project" value="InterPro"/>
</dbReference>
<dbReference type="PANTHER" id="PTHR46452:SF1">
    <property type="entry name" value="TRANSCRIPTION INITIATION FACTOR TFIID SUBUNIT 3"/>
    <property type="match status" value="1"/>
</dbReference>
<gene>
    <name evidence="11" type="ORF">AMORRO_LOCUS5246</name>
</gene>
<dbReference type="SMART" id="SM00576">
    <property type="entry name" value="BTP"/>
    <property type="match status" value="1"/>
</dbReference>
<dbReference type="Pfam" id="PF07524">
    <property type="entry name" value="Bromo_TP"/>
    <property type="match status" value="1"/>
</dbReference>
<feature type="region of interest" description="Disordered" evidence="9">
    <location>
        <begin position="429"/>
        <end position="527"/>
    </location>
</feature>
<dbReference type="Gene3D" id="3.30.40.10">
    <property type="entry name" value="Zinc/RING finger domain, C3HC4 (zinc finger)"/>
    <property type="match status" value="1"/>
</dbReference>
<dbReference type="SMART" id="SM00249">
    <property type="entry name" value="PHD"/>
    <property type="match status" value="1"/>
</dbReference>
<dbReference type="InterPro" id="IPR019787">
    <property type="entry name" value="Znf_PHD-finger"/>
</dbReference>
<name>A0A9N9AUD6_9GLOM</name>
<evidence type="ECO:0000256" key="1">
    <source>
        <dbReference type="ARBA" id="ARBA00004123"/>
    </source>
</evidence>
<comment type="subcellular location">
    <subcellularLocation>
        <location evidence="1">Nucleus</location>
    </subcellularLocation>
</comment>
<evidence type="ECO:0000313" key="11">
    <source>
        <dbReference type="EMBL" id="CAG8543659.1"/>
    </source>
</evidence>
<evidence type="ECO:0000256" key="8">
    <source>
        <dbReference type="PROSITE-ProRule" id="PRU00146"/>
    </source>
</evidence>
<evidence type="ECO:0000256" key="3">
    <source>
        <dbReference type="ARBA" id="ARBA00022771"/>
    </source>
</evidence>
<dbReference type="Pfam" id="PF00628">
    <property type="entry name" value="PHD"/>
    <property type="match status" value="1"/>
</dbReference>
<evidence type="ECO:0000256" key="4">
    <source>
        <dbReference type="ARBA" id="ARBA00022833"/>
    </source>
</evidence>
<accession>A0A9N9AUD6</accession>
<keyword evidence="3 8" id="KW-0863">Zinc-finger</keyword>
<dbReference type="Gene3D" id="1.10.20.10">
    <property type="entry name" value="Histone, subunit A"/>
    <property type="match status" value="1"/>
</dbReference>
<keyword evidence="5" id="KW-0805">Transcription regulation</keyword>
<reference evidence="11" key="1">
    <citation type="submission" date="2021-06" db="EMBL/GenBank/DDBJ databases">
        <authorList>
            <person name="Kallberg Y."/>
            <person name="Tangrot J."/>
            <person name="Rosling A."/>
        </authorList>
    </citation>
    <scope>NUCLEOTIDE SEQUENCE</scope>
    <source>
        <strain evidence="11">CL551</strain>
    </source>
</reference>
<evidence type="ECO:0000256" key="7">
    <source>
        <dbReference type="ARBA" id="ARBA00023242"/>
    </source>
</evidence>
<dbReference type="PANTHER" id="PTHR46452">
    <property type="entry name" value="TRANSCRIPTION INITIATION FACTOR TFIID SUBUNIT 3"/>
    <property type="match status" value="1"/>
</dbReference>
<keyword evidence="12" id="KW-1185">Reference proteome</keyword>
<keyword evidence="2" id="KW-0479">Metal-binding</keyword>
<sequence length="619" mass="68860">MDKFCTEYLRRSMLQVLTSAGFEKSSRIAGEVFADVLKEYLMCLGKSTQESAINAGRTKATSTDVLAAFEELEINIDELKEWAQTEGKNLGGYAGPQPVILKDLLRGGLPGYSVNNISNRLPNIVNQNAKIVATSSNEIQAIYSDEGVSTLENKHQPLNLAEGIQNFEFHEDVVIRKRGEDKMIIDTDDSNGNVKNLTEDKVNEELKEEINGESKFSADGNENRFDDTTEMQIDISVDQPNNYVKSLEQWPQVRPSYVPEWLPPFPTIISHKEDREKGDEHEAKDKKPEPAVDNAESAIVENITGINSEMKGASTSSLVNTPHDRNVKTSRRIKRSPDQRPPTYDQFTNIYKSITSTKQTMKDLEAETTKDEKKKKRKLKVSTLSLFPSHHAFETKFDGCDGIIPPETPNSLPFFKDIPRKIPIFAYPPPKPSKSVESKAPSQTVSASSDAKIVEEKLSASRKGKEKEKMIIFTPDNFEAPMPQPLPSKSQTPVQRDTKSKSKKAYTPVSSEKPIQKPRKGSQAGTTVLKLRVGTSTASAISSTPSVQTELVVNNDTADPPEIINCICPYPLSEIDDGNFMLSCDNCQVWFHGICTGFGPTPVEVNTWYCERCIEKGIS</sequence>
<feature type="region of interest" description="Disordered" evidence="9">
    <location>
        <begin position="273"/>
        <end position="292"/>
    </location>
</feature>
<feature type="compositionally biased region" description="Basic and acidic residues" evidence="9">
    <location>
        <begin position="273"/>
        <end position="290"/>
    </location>
</feature>
<keyword evidence="6" id="KW-0804">Transcription</keyword>
<evidence type="ECO:0000259" key="10">
    <source>
        <dbReference type="PROSITE" id="PS50016"/>
    </source>
</evidence>
<evidence type="ECO:0000256" key="5">
    <source>
        <dbReference type="ARBA" id="ARBA00023015"/>
    </source>
</evidence>
<keyword evidence="7" id="KW-0539">Nucleus</keyword>
<dbReference type="InterPro" id="IPR001965">
    <property type="entry name" value="Znf_PHD"/>
</dbReference>
<dbReference type="InterPro" id="IPR019786">
    <property type="entry name" value="Zinc_finger_PHD-type_CS"/>
</dbReference>
<dbReference type="InterPro" id="IPR009072">
    <property type="entry name" value="Histone-fold"/>
</dbReference>
<keyword evidence="4" id="KW-0862">Zinc</keyword>
<dbReference type="GO" id="GO:0005669">
    <property type="term" value="C:transcription factor TFIID complex"/>
    <property type="evidence" value="ECO:0007669"/>
    <property type="project" value="TreeGrafter"/>
</dbReference>
<comment type="caution">
    <text evidence="11">The sequence shown here is derived from an EMBL/GenBank/DDBJ whole genome shotgun (WGS) entry which is preliminary data.</text>
</comment>
<evidence type="ECO:0000256" key="6">
    <source>
        <dbReference type="ARBA" id="ARBA00023163"/>
    </source>
</evidence>
<dbReference type="PROSITE" id="PS50016">
    <property type="entry name" value="ZF_PHD_2"/>
    <property type="match status" value="1"/>
</dbReference>
<dbReference type="InterPro" id="IPR013083">
    <property type="entry name" value="Znf_RING/FYVE/PHD"/>
</dbReference>
<dbReference type="AlphaFoldDB" id="A0A9N9AUD6"/>
<dbReference type="EMBL" id="CAJVPV010003117">
    <property type="protein sequence ID" value="CAG8543659.1"/>
    <property type="molecule type" value="Genomic_DNA"/>
</dbReference>
<dbReference type="SUPFAM" id="SSF57903">
    <property type="entry name" value="FYVE/PHD zinc finger"/>
    <property type="match status" value="1"/>
</dbReference>
<dbReference type="PROSITE" id="PS01359">
    <property type="entry name" value="ZF_PHD_1"/>
    <property type="match status" value="1"/>
</dbReference>
<feature type="compositionally biased region" description="Basic and acidic residues" evidence="9">
    <location>
        <begin position="452"/>
        <end position="470"/>
    </location>
</feature>
<dbReference type="GO" id="GO:0045944">
    <property type="term" value="P:positive regulation of transcription by RNA polymerase II"/>
    <property type="evidence" value="ECO:0007669"/>
    <property type="project" value="TreeGrafter"/>
</dbReference>
<dbReference type="Proteomes" id="UP000789342">
    <property type="component" value="Unassembled WGS sequence"/>
</dbReference>
<proteinExistence type="predicted"/>
<dbReference type="OrthoDB" id="436852at2759"/>